<sequence>MKPIKHMCSKRGFYIGRLRQEKGKHMNPSTLSSECIGTPGGGMGWAFHQLMTVDGGHQKRMKVIDPKANFHERFHK</sequence>
<name>A0A9W5R1X7_BACCE</name>
<evidence type="ECO:0000313" key="1">
    <source>
        <dbReference type="EMBL" id="EOQ04504.1"/>
    </source>
</evidence>
<protein>
    <submittedName>
        <fullName evidence="1">Uncharacterized protein</fullName>
    </submittedName>
</protein>
<dbReference type="EMBL" id="AHFK01000088">
    <property type="protein sequence ID" value="EOQ04504.1"/>
    <property type="molecule type" value="Genomic_DNA"/>
</dbReference>
<accession>A0A9W5R1X7</accession>
<organism evidence="1 2">
    <name type="scientific">Bacillus cereus VD184</name>
    <dbReference type="NCBI Taxonomy" id="1053242"/>
    <lineage>
        <taxon>Bacteria</taxon>
        <taxon>Bacillati</taxon>
        <taxon>Bacillota</taxon>
        <taxon>Bacilli</taxon>
        <taxon>Bacillales</taxon>
        <taxon>Bacillaceae</taxon>
        <taxon>Bacillus</taxon>
        <taxon>Bacillus cereus group</taxon>
    </lineage>
</organism>
<gene>
    <name evidence="1" type="ORF">IKC_06006</name>
</gene>
<dbReference type="Proteomes" id="UP000014028">
    <property type="component" value="Unassembled WGS sequence"/>
</dbReference>
<dbReference type="AlphaFoldDB" id="A0A9W5R1X7"/>
<proteinExistence type="predicted"/>
<evidence type="ECO:0000313" key="2">
    <source>
        <dbReference type="Proteomes" id="UP000014028"/>
    </source>
</evidence>
<dbReference type="RefSeq" id="WP_016123654.1">
    <property type="nucleotide sequence ID" value="NZ_KB976840.1"/>
</dbReference>
<comment type="caution">
    <text evidence="1">The sequence shown here is derived from an EMBL/GenBank/DDBJ whole genome shotgun (WGS) entry which is preliminary data.</text>
</comment>
<reference evidence="1 2" key="1">
    <citation type="submission" date="2012-12" db="EMBL/GenBank/DDBJ databases">
        <title>The Genome Sequence of Bacillus cereus VD184.</title>
        <authorList>
            <consortium name="The Broad Institute Genome Sequencing Platform"/>
            <consortium name="The Broad Institute Genome Sequencing Center for Infectious Disease"/>
            <person name="Feldgarden M."/>
            <person name="Van der Auwera G.A."/>
            <person name="Mahillon J."/>
            <person name="Duprez V."/>
            <person name="Timmery S."/>
            <person name="Mattelet C."/>
            <person name="Dierick K."/>
            <person name="Sun M."/>
            <person name="Yu Z."/>
            <person name="Zhu L."/>
            <person name="Hu X."/>
            <person name="Shank E.B."/>
            <person name="Swiecicka I."/>
            <person name="Hansen B.M."/>
            <person name="Andrup L."/>
            <person name="Walker B."/>
            <person name="Young S.K."/>
            <person name="Zeng Q."/>
            <person name="Gargeya S."/>
            <person name="Fitzgerald M."/>
            <person name="Haas B."/>
            <person name="Abouelleil A."/>
            <person name="Alvarado L."/>
            <person name="Arachchi H.M."/>
            <person name="Berlin A.M."/>
            <person name="Chapman S.B."/>
            <person name="Dewar J."/>
            <person name="Goldberg J."/>
            <person name="Griggs A."/>
            <person name="Gujja S."/>
            <person name="Hansen M."/>
            <person name="Howarth C."/>
            <person name="Imamovic A."/>
            <person name="Larimer J."/>
            <person name="McCowan C."/>
            <person name="Murphy C."/>
            <person name="Neiman D."/>
            <person name="Pearson M."/>
            <person name="Priest M."/>
            <person name="Roberts A."/>
            <person name="Saif S."/>
            <person name="Shea T."/>
            <person name="Sisk P."/>
            <person name="Sykes S."/>
            <person name="Wortman J."/>
            <person name="Nusbaum C."/>
            <person name="Birren B."/>
        </authorList>
    </citation>
    <scope>NUCLEOTIDE SEQUENCE [LARGE SCALE GENOMIC DNA]</scope>
    <source>
        <strain evidence="1 2">VD184</strain>
    </source>
</reference>